<protein>
    <submittedName>
        <fullName evidence="1">Uncharacterized protein</fullName>
    </submittedName>
</protein>
<organism evidence="1 2">
    <name type="scientific">Trifolium medium</name>
    <dbReference type="NCBI Taxonomy" id="97028"/>
    <lineage>
        <taxon>Eukaryota</taxon>
        <taxon>Viridiplantae</taxon>
        <taxon>Streptophyta</taxon>
        <taxon>Embryophyta</taxon>
        <taxon>Tracheophyta</taxon>
        <taxon>Spermatophyta</taxon>
        <taxon>Magnoliopsida</taxon>
        <taxon>eudicotyledons</taxon>
        <taxon>Gunneridae</taxon>
        <taxon>Pentapetalae</taxon>
        <taxon>rosids</taxon>
        <taxon>fabids</taxon>
        <taxon>Fabales</taxon>
        <taxon>Fabaceae</taxon>
        <taxon>Papilionoideae</taxon>
        <taxon>50 kb inversion clade</taxon>
        <taxon>NPAAA clade</taxon>
        <taxon>Hologalegina</taxon>
        <taxon>IRL clade</taxon>
        <taxon>Trifolieae</taxon>
        <taxon>Trifolium</taxon>
    </lineage>
</organism>
<accession>A0A392T4H0</accession>
<evidence type="ECO:0000313" key="1">
    <source>
        <dbReference type="EMBL" id="MCI55195.1"/>
    </source>
</evidence>
<dbReference type="Proteomes" id="UP000265520">
    <property type="component" value="Unassembled WGS sequence"/>
</dbReference>
<dbReference type="AlphaFoldDB" id="A0A392T4H0"/>
<reference evidence="1 2" key="1">
    <citation type="journal article" date="2018" name="Front. Plant Sci.">
        <title>Red Clover (Trifolium pratense) and Zigzag Clover (T. medium) - A Picture of Genomic Similarities and Differences.</title>
        <authorList>
            <person name="Dluhosova J."/>
            <person name="Istvanek J."/>
            <person name="Nedelnik J."/>
            <person name="Repkova J."/>
        </authorList>
    </citation>
    <scope>NUCLEOTIDE SEQUENCE [LARGE SCALE GENOMIC DNA]</scope>
    <source>
        <strain evidence="2">cv. 10/8</strain>
        <tissue evidence="1">Leaf</tissue>
    </source>
</reference>
<evidence type="ECO:0000313" key="2">
    <source>
        <dbReference type="Proteomes" id="UP000265520"/>
    </source>
</evidence>
<name>A0A392T4H0_9FABA</name>
<dbReference type="EMBL" id="LXQA010492249">
    <property type="protein sequence ID" value="MCI55195.1"/>
    <property type="molecule type" value="Genomic_DNA"/>
</dbReference>
<keyword evidence="2" id="KW-1185">Reference proteome</keyword>
<sequence length="43" mass="4977">FWMGFELKPPQNIMFCVRSPGEDHDVARRDVATMSPVLARSRQ</sequence>
<proteinExistence type="predicted"/>
<comment type="caution">
    <text evidence="1">The sequence shown here is derived from an EMBL/GenBank/DDBJ whole genome shotgun (WGS) entry which is preliminary data.</text>
</comment>
<feature type="non-terminal residue" evidence="1">
    <location>
        <position position="1"/>
    </location>
</feature>